<keyword evidence="4" id="KW-0720">Serine protease</keyword>
<accession>A0A371J293</accession>
<feature type="domain" description="Peptidase S8/S53" evidence="6">
    <location>
        <begin position="432"/>
        <end position="548"/>
    </location>
</feature>
<dbReference type="NCBIfam" id="NF040808">
    <property type="entry name" value="CspC_non_triad"/>
    <property type="match status" value="1"/>
</dbReference>
<evidence type="ECO:0000256" key="2">
    <source>
        <dbReference type="ARBA" id="ARBA00022670"/>
    </source>
</evidence>
<dbReference type="Proteomes" id="UP000215694">
    <property type="component" value="Unassembled WGS sequence"/>
</dbReference>
<dbReference type="PANTHER" id="PTHR43806">
    <property type="entry name" value="PEPTIDASE S8"/>
    <property type="match status" value="1"/>
</dbReference>
<proteinExistence type="inferred from homology"/>
<dbReference type="Pfam" id="PF00082">
    <property type="entry name" value="Peptidase_S8"/>
    <property type="match status" value="2"/>
</dbReference>
<evidence type="ECO:0000313" key="8">
    <source>
        <dbReference type="Proteomes" id="UP000215694"/>
    </source>
</evidence>
<dbReference type="InterPro" id="IPR015500">
    <property type="entry name" value="Peptidase_S8_subtilisin-rel"/>
</dbReference>
<keyword evidence="8" id="KW-1185">Reference proteome</keyword>
<dbReference type="Gene3D" id="2.60.120.1290">
    <property type="match status" value="1"/>
</dbReference>
<keyword evidence="2" id="KW-0645">Protease</keyword>
<comment type="caution">
    <text evidence="5">Lacks conserved residue(s) required for the propagation of feature annotation.</text>
</comment>
<reference evidence="7 8" key="1">
    <citation type="journal article" date="2017" name="Genome Announc.">
        <title>Draft Genome Sequence of Romboutsia weinsteinii sp. nov. Strain CCRI-19649(T) Isolated from Surface Water.</title>
        <authorList>
            <person name="Maheux A.F."/>
            <person name="Boudreau D.K."/>
            <person name="Berube E."/>
            <person name="Boissinot M."/>
            <person name="Cantin P."/>
            <person name="Raymond F."/>
            <person name="Corbeil J."/>
            <person name="Omar R.F."/>
            <person name="Bergeron M.G."/>
        </authorList>
    </citation>
    <scope>NUCLEOTIDE SEQUENCE [LARGE SCALE GENOMIC DNA]</scope>
    <source>
        <strain evidence="7 8">CCRI-19649</strain>
    </source>
</reference>
<evidence type="ECO:0000313" key="7">
    <source>
        <dbReference type="EMBL" id="RDY26932.1"/>
    </source>
</evidence>
<comment type="similarity">
    <text evidence="1 5">Belongs to the peptidase S8 family.</text>
</comment>
<protein>
    <submittedName>
        <fullName evidence="7">Peptidase S8</fullName>
    </submittedName>
</protein>
<dbReference type="AlphaFoldDB" id="A0A371J293"/>
<evidence type="ECO:0000256" key="3">
    <source>
        <dbReference type="ARBA" id="ARBA00022801"/>
    </source>
</evidence>
<evidence type="ECO:0000259" key="6">
    <source>
        <dbReference type="Pfam" id="PF00082"/>
    </source>
</evidence>
<evidence type="ECO:0000256" key="4">
    <source>
        <dbReference type="ARBA" id="ARBA00022825"/>
    </source>
</evidence>
<evidence type="ECO:0000256" key="5">
    <source>
        <dbReference type="PROSITE-ProRule" id="PRU01240"/>
    </source>
</evidence>
<dbReference type="PANTHER" id="PTHR43806:SF11">
    <property type="entry name" value="CEREVISIN-RELATED"/>
    <property type="match status" value="1"/>
</dbReference>
<dbReference type="GO" id="GO:0004252">
    <property type="term" value="F:serine-type endopeptidase activity"/>
    <property type="evidence" value="ECO:0007669"/>
    <property type="project" value="InterPro"/>
</dbReference>
<sequence length="563" mass="61581">MKNSRISEKSYYLIYQGDIVTAFALNNIDRYVILNTQLAAIYVPLDFDEAKLNNIYEVAWWSESLPMSSLIEITNNLENGETVTNAAGTEYIYNNPYNNVTGSGILIAVIDSGVDYLHPDLINEDGSSKIVSLWDQESNTNTPPEGMIFGSEFSRSELNKAISENDNSLSVDTVGTGTMVSGILVGSGKINPLYKGVALGAELVVVKLRAYESTYYEGKINYTVSDFLSAITYVLDVASKENKPLIINLTVGTMSGAVAKTTILDTYIQLGQRGVVVVSGAGNQGNTDIHYSGRFTSMNEVQDIIIQDAEDHSLDIVLNTQGPDKIKAMIISPSGEVSHEVGYAPDYYVYRGKFNLENTTYSMRFIYPWIASGKEQLEIKLRDIKPGVWTLRLMPEFLINGGYDIYLPNKNLIAQNTRFLDPDSVATITMYGAGEGVITVGAYNNKTDSMWIGSSKGPIRDATIKPDIAAPGVDIISTYLNATYNTGTGTGVSASIVSGVLALIMEYLETQTELSSLSLFTEILKSYLMLGATKKAIYTYPNISQGYGVLNLKNTIQQIANNL</sequence>
<evidence type="ECO:0000256" key="1">
    <source>
        <dbReference type="ARBA" id="ARBA00011073"/>
    </source>
</evidence>
<feature type="domain" description="Peptidase S8/S53" evidence="6">
    <location>
        <begin position="102"/>
        <end position="292"/>
    </location>
</feature>
<dbReference type="EMBL" id="NOJY02000018">
    <property type="protein sequence ID" value="RDY26932.1"/>
    <property type="molecule type" value="Genomic_DNA"/>
</dbReference>
<dbReference type="InterPro" id="IPR000209">
    <property type="entry name" value="Peptidase_S8/S53_dom"/>
</dbReference>
<gene>
    <name evidence="7" type="ORF">CHL78_011390</name>
</gene>
<dbReference type="Gene3D" id="3.40.50.200">
    <property type="entry name" value="Peptidase S8/S53 domain"/>
    <property type="match status" value="1"/>
</dbReference>
<dbReference type="PRINTS" id="PR00723">
    <property type="entry name" value="SUBTILISIN"/>
</dbReference>
<dbReference type="OrthoDB" id="1757800at2"/>
<name>A0A371J293_9FIRM</name>
<dbReference type="GO" id="GO:0006508">
    <property type="term" value="P:proteolysis"/>
    <property type="evidence" value="ECO:0007669"/>
    <property type="project" value="UniProtKB-KW"/>
</dbReference>
<dbReference type="SUPFAM" id="SSF52743">
    <property type="entry name" value="Subtilisin-like"/>
    <property type="match status" value="1"/>
</dbReference>
<dbReference type="InterPro" id="IPR023827">
    <property type="entry name" value="Peptidase_S8_Asp-AS"/>
</dbReference>
<dbReference type="RefSeq" id="WP_094368046.1">
    <property type="nucleotide sequence ID" value="NZ_NOJY02000018.1"/>
</dbReference>
<dbReference type="PROSITE" id="PS00136">
    <property type="entry name" value="SUBTILASE_ASP"/>
    <property type="match status" value="1"/>
</dbReference>
<dbReference type="InterPro" id="IPR036852">
    <property type="entry name" value="Peptidase_S8/S53_dom_sf"/>
</dbReference>
<organism evidence="7 8">
    <name type="scientific">Romboutsia weinsteinii</name>
    <dbReference type="NCBI Taxonomy" id="2020949"/>
    <lineage>
        <taxon>Bacteria</taxon>
        <taxon>Bacillati</taxon>
        <taxon>Bacillota</taxon>
        <taxon>Clostridia</taxon>
        <taxon>Peptostreptococcales</taxon>
        <taxon>Peptostreptococcaceae</taxon>
        <taxon>Romboutsia</taxon>
    </lineage>
</organism>
<comment type="caution">
    <text evidence="7">The sequence shown here is derived from an EMBL/GenBank/DDBJ whole genome shotgun (WGS) entry which is preliminary data.</text>
</comment>
<keyword evidence="3" id="KW-0378">Hydrolase</keyword>
<dbReference type="CDD" id="cd07478">
    <property type="entry name" value="Peptidases_S8_CspA-like"/>
    <property type="match status" value="1"/>
</dbReference>
<dbReference type="PROSITE" id="PS51892">
    <property type="entry name" value="SUBTILASE"/>
    <property type="match status" value="1"/>
</dbReference>
<dbReference type="InterPro" id="IPR034045">
    <property type="entry name" value="Pep_S8_CspA-like"/>
</dbReference>
<dbReference type="InterPro" id="IPR050131">
    <property type="entry name" value="Peptidase_S8_subtilisin-like"/>
</dbReference>